<reference evidence="1 2" key="1">
    <citation type="journal article" date="2024" name="J Genomics">
        <title>Draft genome sequencing and assembly of Favolaschia claudopus CIRM-BRFM 2984 isolated from oak limbs.</title>
        <authorList>
            <person name="Navarro D."/>
            <person name="Drula E."/>
            <person name="Chaduli D."/>
            <person name="Cazenave R."/>
            <person name="Ahrendt S."/>
            <person name="Wang J."/>
            <person name="Lipzen A."/>
            <person name="Daum C."/>
            <person name="Barry K."/>
            <person name="Grigoriev I.V."/>
            <person name="Favel A."/>
            <person name="Rosso M.N."/>
            <person name="Martin F."/>
        </authorList>
    </citation>
    <scope>NUCLEOTIDE SEQUENCE [LARGE SCALE GENOMIC DNA]</scope>
    <source>
        <strain evidence="1 2">CIRM-BRFM 2984</strain>
    </source>
</reference>
<accession>A0AAW0DR18</accession>
<comment type="caution">
    <text evidence="1">The sequence shown here is derived from an EMBL/GenBank/DDBJ whole genome shotgun (WGS) entry which is preliminary data.</text>
</comment>
<name>A0AAW0DR18_9AGAR</name>
<organism evidence="1 2">
    <name type="scientific">Favolaschia claudopus</name>
    <dbReference type="NCBI Taxonomy" id="2862362"/>
    <lineage>
        <taxon>Eukaryota</taxon>
        <taxon>Fungi</taxon>
        <taxon>Dikarya</taxon>
        <taxon>Basidiomycota</taxon>
        <taxon>Agaricomycotina</taxon>
        <taxon>Agaricomycetes</taxon>
        <taxon>Agaricomycetidae</taxon>
        <taxon>Agaricales</taxon>
        <taxon>Marasmiineae</taxon>
        <taxon>Mycenaceae</taxon>
        <taxon>Favolaschia</taxon>
    </lineage>
</organism>
<protein>
    <recommendedName>
        <fullName evidence="3">F-box domain-containing protein</fullName>
    </recommendedName>
</protein>
<dbReference type="Proteomes" id="UP001362999">
    <property type="component" value="Unassembled WGS sequence"/>
</dbReference>
<evidence type="ECO:0000313" key="1">
    <source>
        <dbReference type="EMBL" id="KAK7053609.1"/>
    </source>
</evidence>
<dbReference type="Gene3D" id="3.80.10.10">
    <property type="entry name" value="Ribonuclease Inhibitor"/>
    <property type="match status" value="1"/>
</dbReference>
<dbReference type="SUPFAM" id="SSF52047">
    <property type="entry name" value="RNI-like"/>
    <property type="match status" value="1"/>
</dbReference>
<dbReference type="EMBL" id="JAWWNJ010000006">
    <property type="protein sequence ID" value="KAK7053609.1"/>
    <property type="molecule type" value="Genomic_DNA"/>
</dbReference>
<proteinExistence type="predicted"/>
<keyword evidence="2" id="KW-1185">Reference proteome</keyword>
<dbReference type="AlphaFoldDB" id="A0AAW0DR18"/>
<evidence type="ECO:0000313" key="2">
    <source>
        <dbReference type="Proteomes" id="UP001362999"/>
    </source>
</evidence>
<dbReference type="Gene3D" id="1.20.1280.50">
    <property type="match status" value="1"/>
</dbReference>
<dbReference type="InterPro" id="IPR032675">
    <property type="entry name" value="LRR_dom_sf"/>
</dbReference>
<sequence>MNPQTNIASIGFTSPSLPNSAQLETLRDLTRSCALPPDTGALQATITVATSEIGRYDIEIEKIQAELDRLVSERNLLSSYANGCRSVLSAPYRLPDDVLVEIFDRCFPEDLYVMSSKTTGQQELDRITHRYILDLAHVCSRWYHVAMATPRLWSMFVVDAECWKRCKAPASTLLALLESALDRGKNHPLDVTLRVGSYHDGADDALELFVKHAHRWRELDLYSIGYPPEWLSAAGTGSLDCLEQLFFRAMRKNDNSWEDVEIFQHAPRLTKVEFKGLPASLPKLPWAQIKACTHFFARDYRCRYQPLTILRNAANHSLYKLVLDLRDRSLATESWDLEISSEVEDLQIWFSTYNSVVTGKFFDCLTLPRVQELALHVAHDFPAPVWACDNFLALAERSGFSSSLFTLTLHQVRVTDTDLLRCLEVLPRLTWLEISDCSTEGVVVITDTLLQGLIYNSDLSALVPRLEYLQLASLFEFSEESYLDLVVSRVETPHNLENVEAFETRLSLRDECDRKLSPPVLQKFSELESQNKLVFVLNRWG</sequence>
<evidence type="ECO:0008006" key="3">
    <source>
        <dbReference type="Google" id="ProtNLM"/>
    </source>
</evidence>
<gene>
    <name evidence="1" type="ORF">R3P38DRAFT_2601331</name>
</gene>